<proteinExistence type="predicted"/>
<dbReference type="EMBL" id="KV417549">
    <property type="protein sequence ID" value="KZP21126.1"/>
    <property type="molecule type" value="Genomic_DNA"/>
</dbReference>
<feature type="region of interest" description="Disordered" evidence="1">
    <location>
        <begin position="1"/>
        <end position="21"/>
    </location>
</feature>
<dbReference type="Proteomes" id="UP000076532">
    <property type="component" value="Unassembled WGS sequence"/>
</dbReference>
<sequence>MPQLCTPSAVTACQSPPPGQHCRSYQTATSIKRRWQDSGSGYHYHEDLQLFIESTREHKQSSGRSASAKQLSGP</sequence>
<accession>A0A166JRA3</accession>
<organism evidence="2 3">
    <name type="scientific">Athelia psychrophila</name>
    <dbReference type="NCBI Taxonomy" id="1759441"/>
    <lineage>
        <taxon>Eukaryota</taxon>
        <taxon>Fungi</taxon>
        <taxon>Dikarya</taxon>
        <taxon>Basidiomycota</taxon>
        <taxon>Agaricomycotina</taxon>
        <taxon>Agaricomycetes</taxon>
        <taxon>Agaricomycetidae</taxon>
        <taxon>Atheliales</taxon>
        <taxon>Atheliaceae</taxon>
        <taxon>Athelia</taxon>
    </lineage>
</organism>
<gene>
    <name evidence="2" type="ORF">FIBSPDRAFT_519160</name>
</gene>
<evidence type="ECO:0000313" key="2">
    <source>
        <dbReference type="EMBL" id="KZP21126.1"/>
    </source>
</evidence>
<evidence type="ECO:0000256" key="1">
    <source>
        <dbReference type="SAM" id="MobiDB-lite"/>
    </source>
</evidence>
<reference evidence="2 3" key="1">
    <citation type="journal article" date="2016" name="Mol. Biol. Evol.">
        <title>Comparative Genomics of Early-Diverging Mushroom-Forming Fungi Provides Insights into the Origins of Lignocellulose Decay Capabilities.</title>
        <authorList>
            <person name="Nagy L.G."/>
            <person name="Riley R."/>
            <person name="Tritt A."/>
            <person name="Adam C."/>
            <person name="Daum C."/>
            <person name="Floudas D."/>
            <person name="Sun H."/>
            <person name="Yadav J.S."/>
            <person name="Pangilinan J."/>
            <person name="Larsson K.H."/>
            <person name="Matsuura K."/>
            <person name="Barry K."/>
            <person name="Labutti K."/>
            <person name="Kuo R."/>
            <person name="Ohm R.A."/>
            <person name="Bhattacharya S.S."/>
            <person name="Shirouzu T."/>
            <person name="Yoshinaga Y."/>
            <person name="Martin F.M."/>
            <person name="Grigoriev I.V."/>
            <person name="Hibbett D.S."/>
        </authorList>
    </citation>
    <scope>NUCLEOTIDE SEQUENCE [LARGE SCALE GENOMIC DNA]</scope>
    <source>
        <strain evidence="2 3">CBS 109695</strain>
    </source>
</reference>
<name>A0A166JRA3_9AGAM</name>
<keyword evidence="3" id="KW-1185">Reference proteome</keyword>
<protein>
    <submittedName>
        <fullName evidence="2">Uncharacterized protein</fullName>
    </submittedName>
</protein>
<feature type="compositionally biased region" description="Polar residues" evidence="1">
    <location>
        <begin position="1"/>
        <end position="14"/>
    </location>
</feature>
<evidence type="ECO:0000313" key="3">
    <source>
        <dbReference type="Proteomes" id="UP000076532"/>
    </source>
</evidence>
<feature type="compositionally biased region" description="Polar residues" evidence="1">
    <location>
        <begin position="62"/>
        <end position="74"/>
    </location>
</feature>
<dbReference type="AlphaFoldDB" id="A0A166JRA3"/>
<feature type="region of interest" description="Disordered" evidence="1">
    <location>
        <begin position="55"/>
        <end position="74"/>
    </location>
</feature>